<dbReference type="InterPro" id="IPR012340">
    <property type="entry name" value="NA-bd_OB-fold"/>
</dbReference>
<feature type="domain" description="CP-type G" evidence="12">
    <location>
        <begin position="72"/>
        <end position="230"/>
    </location>
</feature>
<feature type="binding site" evidence="10">
    <location>
        <position position="261"/>
    </location>
    <ligand>
        <name>Zn(2+)</name>
        <dbReference type="ChEBI" id="CHEBI:29105"/>
    </ligand>
</feature>
<dbReference type="PROSITE" id="PS50936">
    <property type="entry name" value="ENGC_GTPASE"/>
    <property type="match status" value="1"/>
</dbReference>
<keyword evidence="7 10" id="KW-0862">Zinc</keyword>
<comment type="subcellular location">
    <subcellularLocation>
        <location evidence="10">Cytoplasm</location>
    </subcellularLocation>
</comment>
<dbReference type="InterPro" id="IPR030378">
    <property type="entry name" value="G_CP_dom"/>
</dbReference>
<evidence type="ECO:0000256" key="3">
    <source>
        <dbReference type="ARBA" id="ARBA00022723"/>
    </source>
</evidence>
<dbReference type="GO" id="GO:0005737">
    <property type="term" value="C:cytoplasm"/>
    <property type="evidence" value="ECO:0007669"/>
    <property type="project" value="UniProtKB-SubCell"/>
</dbReference>
<dbReference type="SUPFAM" id="SSF50249">
    <property type="entry name" value="Nucleic acid-binding proteins"/>
    <property type="match status" value="1"/>
</dbReference>
<evidence type="ECO:0000256" key="8">
    <source>
        <dbReference type="ARBA" id="ARBA00022884"/>
    </source>
</evidence>
<dbReference type="Gene3D" id="1.10.40.50">
    <property type="entry name" value="Probable gtpase engc, domain 3"/>
    <property type="match status" value="1"/>
</dbReference>
<dbReference type="GO" id="GO:0005525">
    <property type="term" value="F:GTP binding"/>
    <property type="evidence" value="ECO:0007669"/>
    <property type="project" value="UniProtKB-UniRule"/>
</dbReference>
<organism evidence="13 14">
    <name type="scientific">Thermotalea metallivorans</name>
    <dbReference type="NCBI Taxonomy" id="520762"/>
    <lineage>
        <taxon>Bacteria</taxon>
        <taxon>Bacillati</taxon>
        <taxon>Bacillota</taxon>
        <taxon>Clostridia</taxon>
        <taxon>Peptostreptococcales</taxon>
        <taxon>Thermotaleaceae</taxon>
        <taxon>Thermotalea</taxon>
    </lineage>
</organism>
<dbReference type="Gene3D" id="3.40.50.300">
    <property type="entry name" value="P-loop containing nucleotide triphosphate hydrolases"/>
    <property type="match status" value="1"/>
</dbReference>
<comment type="cofactor">
    <cofactor evidence="10">
        <name>Zn(2+)</name>
        <dbReference type="ChEBI" id="CHEBI:29105"/>
    </cofactor>
    <text evidence="10">Binds 1 zinc ion per subunit.</text>
</comment>
<dbReference type="PROSITE" id="PS51721">
    <property type="entry name" value="G_CP"/>
    <property type="match status" value="1"/>
</dbReference>
<dbReference type="PANTHER" id="PTHR32120">
    <property type="entry name" value="SMALL RIBOSOMAL SUBUNIT BIOGENESIS GTPASE RSGA"/>
    <property type="match status" value="1"/>
</dbReference>
<evidence type="ECO:0000256" key="7">
    <source>
        <dbReference type="ARBA" id="ARBA00022833"/>
    </source>
</evidence>
<evidence type="ECO:0000256" key="9">
    <source>
        <dbReference type="ARBA" id="ARBA00023134"/>
    </source>
</evidence>
<dbReference type="SUPFAM" id="SSF52540">
    <property type="entry name" value="P-loop containing nucleoside triphosphate hydrolases"/>
    <property type="match status" value="1"/>
</dbReference>
<feature type="domain" description="EngC GTPase" evidence="11">
    <location>
        <begin position="81"/>
        <end position="228"/>
    </location>
</feature>
<dbReference type="PANTHER" id="PTHR32120:SF11">
    <property type="entry name" value="SMALL RIBOSOMAL SUBUNIT BIOGENESIS GTPASE RSGA 1, MITOCHONDRIAL-RELATED"/>
    <property type="match status" value="1"/>
</dbReference>
<dbReference type="CDD" id="cd01854">
    <property type="entry name" value="YjeQ_EngC"/>
    <property type="match status" value="1"/>
</dbReference>
<keyword evidence="14" id="KW-1185">Reference proteome</keyword>
<dbReference type="AlphaFoldDB" id="A0A140L615"/>
<comment type="subunit">
    <text evidence="10">Monomer. Associates with 30S ribosomal subunit, binds 16S rRNA.</text>
</comment>
<keyword evidence="9 10" id="KW-0342">GTP-binding</keyword>
<dbReference type="InterPro" id="IPR027417">
    <property type="entry name" value="P-loop_NTPase"/>
</dbReference>
<protein>
    <recommendedName>
        <fullName evidence="10">Small ribosomal subunit biogenesis GTPase RsgA</fullName>
        <ecNumber evidence="10">3.6.1.-</ecNumber>
    </recommendedName>
</protein>
<dbReference type="Proteomes" id="UP000070456">
    <property type="component" value="Unassembled WGS sequence"/>
</dbReference>
<dbReference type="Gene3D" id="2.40.50.140">
    <property type="entry name" value="Nucleic acid-binding proteins"/>
    <property type="match status" value="1"/>
</dbReference>
<dbReference type="STRING" id="520762.AN619_14540"/>
<dbReference type="EC" id="3.6.1.-" evidence="10"/>
<evidence type="ECO:0000256" key="4">
    <source>
        <dbReference type="ARBA" id="ARBA00022730"/>
    </source>
</evidence>
<comment type="similarity">
    <text evidence="10">Belongs to the TRAFAC class YlqF/YawG GTPase family. RsgA subfamily.</text>
</comment>
<keyword evidence="5 10" id="KW-0547">Nucleotide-binding</keyword>
<comment type="caution">
    <text evidence="13">The sequence shown here is derived from an EMBL/GenBank/DDBJ whole genome shotgun (WGS) entry which is preliminary data.</text>
</comment>
<evidence type="ECO:0000256" key="10">
    <source>
        <dbReference type="HAMAP-Rule" id="MF_01820"/>
    </source>
</evidence>
<keyword evidence="6 10" id="KW-0378">Hydrolase</keyword>
<evidence type="ECO:0000259" key="11">
    <source>
        <dbReference type="PROSITE" id="PS50936"/>
    </source>
</evidence>
<feature type="binding site" evidence="10">
    <location>
        <position position="267"/>
    </location>
    <ligand>
        <name>Zn(2+)</name>
        <dbReference type="ChEBI" id="CHEBI:29105"/>
    </ligand>
</feature>
<evidence type="ECO:0000256" key="2">
    <source>
        <dbReference type="ARBA" id="ARBA00022517"/>
    </source>
</evidence>
<dbReference type="HAMAP" id="MF_01820">
    <property type="entry name" value="GTPase_RsgA"/>
    <property type="match status" value="1"/>
</dbReference>
<dbReference type="InterPro" id="IPR031944">
    <property type="entry name" value="RsgA_N"/>
</dbReference>
<dbReference type="GO" id="GO:0003924">
    <property type="term" value="F:GTPase activity"/>
    <property type="evidence" value="ECO:0007669"/>
    <property type="project" value="UniProtKB-UniRule"/>
</dbReference>
<feature type="binding site" evidence="10">
    <location>
        <position position="259"/>
    </location>
    <ligand>
        <name>Zn(2+)</name>
        <dbReference type="ChEBI" id="CHEBI:29105"/>
    </ligand>
</feature>
<dbReference type="GO" id="GO:0019843">
    <property type="term" value="F:rRNA binding"/>
    <property type="evidence" value="ECO:0007669"/>
    <property type="project" value="UniProtKB-KW"/>
</dbReference>
<dbReference type="CDD" id="cd04466">
    <property type="entry name" value="S1_YloQ_GTPase"/>
    <property type="match status" value="1"/>
</dbReference>
<evidence type="ECO:0000256" key="6">
    <source>
        <dbReference type="ARBA" id="ARBA00022801"/>
    </source>
</evidence>
<dbReference type="Pfam" id="PF16745">
    <property type="entry name" value="RsgA_N"/>
    <property type="match status" value="1"/>
</dbReference>
<keyword evidence="4 10" id="KW-0699">rRNA-binding</keyword>
<sequence length="299" mass="33720">MILKRGLPMIDGTIVKGIGGFYYVNTGDKIYECKARGKFRKEKITPLVGDCVKITVDGLSGQGVIEEILDRKTELIRPPVANVDHAVVVFAVHQPEPNLSLLNRFLILAESQEIDITICLNKMDLAQHEDLCSLTDIYRRIGYEVIMTSTKQNIGIEDLKGRLENRITVFAGPSGVGKSSLLNSIQPNLKLQTGEVSQKIERGKHTTRHVELLALDFGGWVLDTPGFSSLHLDFIEADGLQYLFREFHDFIGTCKFNGCKHLSEPGCAIKKALENHQIYPSRYESYTQLYEEIMQSRRY</sequence>
<feature type="binding site" evidence="10">
    <location>
        <begin position="172"/>
        <end position="180"/>
    </location>
    <ligand>
        <name>GTP</name>
        <dbReference type="ChEBI" id="CHEBI:37565"/>
    </ligand>
</feature>
<keyword evidence="2 10" id="KW-0690">Ribosome biogenesis</keyword>
<name>A0A140L615_9FIRM</name>
<keyword evidence="8 10" id="KW-0694">RNA-binding</keyword>
<evidence type="ECO:0000313" key="13">
    <source>
        <dbReference type="EMBL" id="KXG75990.1"/>
    </source>
</evidence>
<dbReference type="PATRIC" id="fig|520762.4.peg.1617"/>
<dbReference type="GO" id="GO:0042274">
    <property type="term" value="P:ribosomal small subunit biogenesis"/>
    <property type="evidence" value="ECO:0007669"/>
    <property type="project" value="UniProtKB-UniRule"/>
</dbReference>
<evidence type="ECO:0000313" key="14">
    <source>
        <dbReference type="Proteomes" id="UP000070456"/>
    </source>
</evidence>
<dbReference type="NCBIfam" id="TIGR00157">
    <property type="entry name" value="ribosome small subunit-dependent GTPase A"/>
    <property type="match status" value="1"/>
</dbReference>
<evidence type="ECO:0000259" key="12">
    <source>
        <dbReference type="PROSITE" id="PS51721"/>
    </source>
</evidence>
<feature type="binding site" evidence="10">
    <location>
        <begin position="121"/>
        <end position="124"/>
    </location>
    <ligand>
        <name>GTP</name>
        <dbReference type="ChEBI" id="CHEBI:37565"/>
    </ligand>
</feature>
<reference evidence="13 14" key="1">
    <citation type="submission" date="2015-12" db="EMBL/GenBank/DDBJ databases">
        <title>Draft genome sequence of the thermoanaerobe Thermotalea metallivorans, an isolate from the runoff channel of the Great Artesian Basin, Australia.</title>
        <authorList>
            <person name="Patel B.K."/>
        </authorList>
    </citation>
    <scope>NUCLEOTIDE SEQUENCE [LARGE SCALE GENOMIC DNA]</scope>
    <source>
        <strain evidence="13 14">B2-1</strain>
    </source>
</reference>
<feature type="binding site" evidence="10">
    <location>
        <position position="254"/>
    </location>
    <ligand>
        <name>Zn(2+)</name>
        <dbReference type="ChEBI" id="CHEBI:29105"/>
    </ligand>
</feature>
<dbReference type="InterPro" id="IPR010914">
    <property type="entry name" value="RsgA_GTPase_dom"/>
</dbReference>
<dbReference type="GO" id="GO:0046872">
    <property type="term" value="F:metal ion binding"/>
    <property type="evidence" value="ECO:0007669"/>
    <property type="project" value="UniProtKB-KW"/>
</dbReference>
<dbReference type="InterPro" id="IPR004881">
    <property type="entry name" value="Ribosome_biogen_GTPase_RsgA"/>
</dbReference>
<gene>
    <name evidence="10 13" type="primary">rsgA</name>
    <name evidence="13" type="ORF">AN619_14540</name>
</gene>
<dbReference type="EMBL" id="LOEE01000030">
    <property type="protein sequence ID" value="KXG75990.1"/>
    <property type="molecule type" value="Genomic_DNA"/>
</dbReference>
<accession>A0A140L615</accession>
<keyword evidence="1 10" id="KW-0963">Cytoplasm</keyword>
<proteinExistence type="inferred from homology"/>
<evidence type="ECO:0000256" key="1">
    <source>
        <dbReference type="ARBA" id="ARBA00022490"/>
    </source>
</evidence>
<comment type="function">
    <text evidence="10">One of several proteins that assist in the late maturation steps of the functional core of the 30S ribosomal subunit. Helps release RbfA from mature subunits. May play a role in the assembly of ribosomal proteins into the subunit. Circularly permuted GTPase that catalyzes slow GTP hydrolysis, GTPase activity is stimulated by the 30S ribosomal subunit.</text>
</comment>
<evidence type="ECO:0000256" key="5">
    <source>
        <dbReference type="ARBA" id="ARBA00022741"/>
    </source>
</evidence>
<keyword evidence="3 10" id="KW-0479">Metal-binding</keyword>
<dbReference type="Pfam" id="PF03193">
    <property type="entry name" value="RsgA_GTPase"/>
    <property type="match status" value="1"/>
</dbReference>